<evidence type="ECO:0000313" key="3">
    <source>
        <dbReference type="EMBL" id="PCD78109.1"/>
    </source>
</evidence>
<feature type="compositionally biased region" description="Basic and acidic residues" evidence="1">
    <location>
        <begin position="19"/>
        <end position="30"/>
    </location>
</feature>
<organism evidence="3 4">
    <name type="scientific">Pseudothioclava arenosa</name>
    <dbReference type="NCBI Taxonomy" id="1795308"/>
    <lineage>
        <taxon>Bacteria</taxon>
        <taxon>Pseudomonadati</taxon>
        <taxon>Pseudomonadota</taxon>
        <taxon>Alphaproteobacteria</taxon>
        <taxon>Rhodobacterales</taxon>
        <taxon>Paracoccaceae</taxon>
        <taxon>Pseudothioclava</taxon>
    </lineage>
</organism>
<keyword evidence="2" id="KW-0472">Membrane</keyword>
<feature type="transmembrane region" description="Helical" evidence="2">
    <location>
        <begin position="66"/>
        <end position="84"/>
    </location>
</feature>
<proteinExistence type="predicted"/>
<name>A0A2A4CVF3_9RHOB</name>
<dbReference type="Pfam" id="PF10112">
    <property type="entry name" value="Halogen_Hydrol"/>
    <property type="match status" value="1"/>
</dbReference>
<dbReference type="AlphaFoldDB" id="A0A2A4CVF3"/>
<keyword evidence="2" id="KW-1133">Transmembrane helix</keyword>
<feature type="region of interest" description="Disordered" evidence="1">
    <location>
        <begin position="1"/>
        <end position="43"/>
    </location>
</feature>
<dbReference type="Proteomes" id="UP000243507">
    <property type="component" value="Unassembled WGS sequence"/>
</dbReference>
<evidence type="ECO:0000313" key="4">
    <source>
        <dbReference type="Proteomes" id="UP000243507"/>
    </source>
</evidence>
<evidence type="ECO:0008006" key="5">
    <source>
        <dbReference type="Google" id="ProtNLM"/>
    </source>
</evidence>
<dbReference type="EMBL" id="NTJD01000001">
    <property type="protein sequence ID" value="PCD78109.1"/>
    <property type="molecule type" value="Genomic_DNA"/>
</dbReference>
<protein>
    <recommendedName>
        <fullName evidence="5">5-bromo-4-chloroindolyl phosphate hydrolysis protein</fullName>
    </recommendedName>
</protein>
<keyword evidence="4" id="KW-1185">Reference proteome</keyword>
<reference evidence="3 4" key="1">
    <citation type="submission" date="2017-09" db="EMBL/GenBank/DDBJ databases">
        <title>A multilocus sequence analysis scheme for characterization of bacteria in the genus Thioclava.</title>
        <authorList>
            <person name="Liu Y."/>
            <person name="Shao Z."/>
        </authorList>
    </citation>
    <scope>NUCLEOTIDE SEQUENCE [LARGE SCALE GENOMIC DNA]</scope>
    <source>
        <strain evidence="3 4">CAU 1312</strain>
    </source>
</reference>
<dbReference type="InterPro" id="IPR018770">
    <property type="entry name" value="ChloroindolylP_hydrolase"/>
</dbReference>
<keyword evidence="2" id="KW-0812">Transmembrane</keyword>
<evidence type="ECO:0000256" key="1">
    <source>
        <dbReference type="SAM" id="MobiDB-lite"/>
    </source>
</evidence>
<accession>A0A2A4CVF3</accession>
<evidence type="ECO:0000256" key="2">
    <source>
        <dbReference type="SAM" id="Phobius"/>
    </source>
</evidence>
<sequence length="309" mass="33392">MAERFGGKYSPQPGPGRDSGARDLGGREIAAKPPAPPRHPHENRPFWITLAAAPVLFTAFGSGPEWLARAIGAFVLIGLAAMLTREGLRAEAAYDARRVARRPAFPRKILGAILFGLGLGLGAQSPDMGLIGALAVGVIGAGLGLAAFGLDPMKNKGLEGVDEFQQERVARIVAEGEKYLDSMREVIAGTRDRDLGARVERFGATARELFRAVEEDPADLSAARRYMGVYLMGARDASVKFVEFWGQTRDAQARADYVALLDDLEANFTARTRSLIANGREGLEIEIDVLRDRLAREGLALAPRRSPQE</sequence>
<dbReference type="RefSeq" id="WP_096430569.1">
    <property type="nucleotide sequence ID" value="NZ_NTJD01000001.1"/>
</dbReference>
<feature type="transmembrane region" description="Helical" evidence="2">
    <location>
        <begin position="129"/>
        <end position="150"/>
    </location>
</feature>
<feature type="transmembrane region" description="Helical" evidence="2">
    <location>
        <begin position="105"/>
        <end position="123"/>
    </location>
</feature>
<dbReference type="OrthoDB" id="7375296at2"/>
<comment type="caution">
    <text evidence="3">The sequence shown here is derived from an EMBL/GenBank/DDBJ whole genome shotgun (WGS) entry which is preliminary data.</text>
</comment>
<gene>
    <name evidence="3" type="ORF">CLN94_02050</name>
</gene>